<name>A0A0F8XR94_9ZZZZ</name>
<evidence type="ECO:0000313" key="1">
    <source>
        <dbReference type="EMBL" id="KKK63720.1"/>
    </source>
</evidence>
<sequence length="190" mass="20617">MADSANTLTAFNPEYWTPTMQETFLKESVALGIANTDLRALLSDGDTINKPYGSYPRVQTYTKGADISVKDISSTNDTLTVNTAKVASFYVDDIDKKQNKYDTIKEFATIAQRQLNNVLDQAVFSNYSSAGTTLDAGDIGGTAGNGIVFSQSNAPTIFGAMGRVLNSKKRLSADRFALVGPRMLETIVQY</sequence>
<dbReference type="AlphaFoldDB" id="A0A0F8XR94"/>
<gene>
    <name evidence="1" type="ORF">LCGC14_2991460</name>
</gene>
<feature type="non-terminal residue" evidence="1">
    <location>
        <position position="190"/>
    </location>
</feature>
<proteinExistence type="predicted"/>
<accession>A0A0F8XR94</accession>
<organism evidence="1">
    <name type="scientific">marine sediment metagenome</name>
    <dbReference type="NCBI Taxonomy" id="412755"/>
    <lineage>
        <taxon>unclassified sequences</taxon>
        <taxon>metagenomes</taxon>
        <taxon>ecological metagenomes</taxon>
    </lineage>
</organism>
<protein>
    <submittedName>
        <fullName evidence="1">Uncharacterized protein</fullName>
    </submittedName>
</protein>
<dbReference type="EMBL" id="LAZR01061366">
    <property type="protein sequence ID" value="KKK63720.1"/>
    <property type="molecule type" value="Genomic_DNA"/>
</dbReference>
<reference evidence="1" key="1">
    <citation type="journal article" date="2015" name="Nature">
        <title>Complex archaea that bridge the gap between prokaryotes and eukaryotes.</title>
        <authorList>
            <person name="Spang A."/>
            <person name="Saw J.H."/>
            <person name="Jorgensen S.L."/>
            <person name="Zaremba-Niedzwiedzka K."/>
            <person name="Martijn J."/>
            <person name="Lind A.E."/>
            <person name="van Eijk R."/>
            <person name="Schleper C."/>
            <person name="Guy L."/>
            <person name="Ettema T.J."/>
        </authorList>
    </citation>
    <scope>NUCLEOTIDE SEQUENCE</scope>
</reference>
<comment type="caution">
    <text evidence="1">The sequence shown here is derived from an EMBL/GenBank/DDBJ whole genome shotgun (WGS) entry which is preliminary data.</text>
</comment>